<dbReference type="Gene3D" id="3.40.525.10">
    <property type="entry name" value="CRAL-TRIO lipid binding domain"/>
    <property type="match status" value="1"/>
</dbReference>
<name>A0A8T2RJ90_CERRI</name>
<accession>A0A8T2RJ90</accession>
<dbReference type="PANTHER" id="PTHR46277">
    <property type="entry name" value="OS03G0850700 PROTEIN"/>
    <property type="match status" value="1"/>
</dbReference>
<dbReference type="AlphaFoldDB" id="A0A8T2RJ90"/>
<sequence length="245" mass="28140">MTMEDASTEEISNVQVLRARLEQADPEAKGIDNATLRRFLRARSLNVEKALKFLLQHLQWLQDFKPCGYIDESDIKNELRKEKLFLQGVDKQGSPIAVLLASQHKTSDRDLEEFKRFVVYAFDKAIMSLEQTQEKFVLIADLEGCGCKHIDLVGYLEALKILQDHYPERLGKLFMLNVPLAFQSAWQIVSKFMDPNVRKKIVFVNKKKVLETLTNDIDISQLPRHFGGELPMIPIQHVGSKQEIS</sequence>
<dbReference type="InterPro" id="IPR036273">
    <property type="entry name" value="CRAL/TRIO_N_dom_sf"/>
</dbReference>
<feature type="domain" description="CRAL-TRIO" evidence="1">
    <location>
        <begin position="72"/>
        <end position="234"/>
    </location>
</feature>
<protein>
    <recommendedName>
        <fullName evidence="1">CRAL-TRIO domain-containing protein</fullName>
    </recommendedName>
</protein>
<dbReference type="SUPFAM" id="SSF52087">
    <property type="entry name" value="CRAL/TRIO domain"/>
    <property type="match status" value="1"/>
</dbReference>
<dbReference type="OMA" id="DSAKMTH"/>
<reference evidence="2" key="1">
    <citation type="submission" date="2021-08" db="EMBL/GenBank/DDBJ databases">
        <title>WGS assembly of Ceratopteris richardii.</title>
        <authorList>
            <person name="Marchant D.B."/>
            <person name="Chen G."/>
            <person name="Jenkins J."/>
            <person name="Shu S."/>
            <person name="Leebens-Mack J."/>
            <person name="Grimwood J."/>
            <person name="Schmutz J."/>
            <person name="Soltis P."/>
            <person name="Soltis D."/>
            <person name="Chen Z.-H."/>
        </authorList>
    </citation>
    <scope>NUCLEOTIDE SEQUENCE</scope>
    <source>
        <strain evidence="2">Whitten #5841</strain>
        <tissue evidence="2">Leaf</tissue>
    </source>
</reference>
<dbReference type="InterPro" id="IPR011074">
    <property type="entry name" value="CRAL/TRIO_N_dom"/>
</dbReference>
<dbReference type="PANTHER" id="PTHR46277:SF3">
    <property type="entry name" value="BINDING PROTEIN, PUTATIVE-RELATED"/>
    <property type="match status" value="1"/>
</dbReference>
<dbReference type="SMART" id="SM00516">
    <property type="entry name" value="SEC14"/>
    <property type="match status" value="1"/>
</dbReference>
<dbReference type="Proteomes" id="UP000825935">
    <property type="component" value="Chromosome 26"/>
</dbReference>
<organism evidence="2 3">
    <name type="scientific">Ceratopteris richardii</name>
    <name type="common">Triangle waterfern</name>
    <dbReference type="NCBI Taxonomy" id="49495"/>
    <lineage>
        <taxon>Eukaryota</taxon>
        <taxon>Viridiplantae</taxon>
        <taxon>Streptophyta</taxon>
        <taxon>Embryophyta</taxon>
        <taxon>Tracheophyta</taxon>
        <taxon>Polypodiopsida</taxon>
        <taxon>Polypodiidae</taxon>
        <taxon>Polypodiales</taxon>
        <taxon>Pteridineae</taxon>
        <taxon>Pteridaceae</taxon>
        <taxon>Parkerioideae</taxon>
        <taxon>Ceratopteris</taxon>
    </lineage>
</organism>
<dbReference type="Pfam" id="PF00650">
    <property type="entry name" value="CRAL_TRIO"/>
    <property type="match status" value="1"/>
</dbReference>
<comment type="caution">
    <text evidence="2">The sequence shown here is derived from an EMBL/GenBank/DDBJ whole genome shotgun (WGS) entry which is preliminary data.</text>
</comment>
<dbReference type="PROSITE" id="PS50191">
    <property type="entry name" value="CRAL_TRIO"/>
    <property type="match status" value="1"/>
</dbReference>
<dbReference type="SMART" id="SM01100">
    <property type="entry name" value="CRAL_TRIO_N"/>
    <property type="match status" value="1"/>
</dbReference>
<dbReference type="SUPFAM" id="SSF46938">
    <property type="entry name" value="CRAL/TRIO N-terminal domain"/>
    <property type="match status" value="1"/>
</dbReference>
<dbReference type="InterPro" id="IPR036865">
    <property type="entry name" value="CRAL-TRIO_dom_sf"/>
</dbReference>
<evidence type="ECO:0000259" key="1">
    <source>
        <dbReference type="PROSITE" id="PS50191"/>
    </source>
</evidence>
<evidence type="ECO:0000313" key="3">
    <source>
        <dbReference type="Proteomes" id="UP000825935"/>
    </source>
</evidence>
<dbReference type="OrthoDB" id="1434354at2759"/>
<dbReference type="CDD" id="cd00170">
    <property type="entry name" value="SEC14"/>
    <property type="match status" value="1"/>
</dbReference>
<proteinExistence type="predicted"/>
<dbReference type="EMBL" id="CM035431">
    <property type="protein sequence ID" value="KAH7296020.1"/>
    <property type="molecule type" value="Genomic_DNA"/>
</dbReference>
<dbReference type="InterPro" id="IPR001251">
    <property type="entry name" value="CRAL-TRIO_dom"/>
</dbReference>
<keyword evidence="3" id="KW-1185">Reference proteome</keyword>
<gene>
    <name evidence="2" type="ORF">KP509_26G004400</name>
</gene>
<evidence type="ECO:0000313" key="2">
    <source>
        <dbReference type="EMBL" id="KAH7296020.1"/>
    </source>
</evidence>